<sequence>MILDKLQNAPRYYTLHPLFEQAFRFLKETDLTALPIGQQAIVGRDLFAIISEGTGTTEKDAKLEVHRKYIDIQYIVSGTDHMGWKDLAQCSAPSDPYTEERDAAFFPDKTRNWFDVPAGSFTIFYPDDAHAAMVTEETVRKVVLKIAVN</sequence>
<dbReference type="InterPro" id="IPR037012">
    <property type="entry name" value="NanQ/TabA/YiaL_sf"/>
</dbReference>
<name>A0ABW5IS38_9BACT</name>
<evidence type="ECO:0000313" key="1">
    <source>
        <dbReference type="EMBL" id="MFD2515852.1"/>
    </source>
</evidence>
<dbReference type="NCBIfam" id="TIGR00022">
    <property type="entry name" value="YhcH/YjgK/YiaL family protein"/>
    <property type="match status" value="1"/>
</dbReference>
<keyword evidence="2" id="KW-1185">Reference proteome</keyword>
<dbReference type="PANTHER" id="PTHR34986">
    <property type="entry name" value="EVOLVED BETA-GALACTOSIDASE SUBUNIT BETA"/>
    <property type="match status" value="1"/>
</dbReference>
<evidence type="ECO:0000313" key="2">
    <source>
        <dbReference type="Proteomes" id="UP001597544"/>
    </source>
</evidence>
<protein>
    <submittedName>
        <fullName evidence="1">YhcH/YjgK/YiaL family protein</fullName>
    </submittedName>
</protein>
<organism evidence="1 2">
    <name type="scientific">Pontibacter locisalis</name>
    <dbReference type="NCBI Taxonomy" id="1719035"/>
    <lineage>
        <taxon>Bacteria</taxon>
        <taxon>Pseudomonadati</taxon>
        <taxon>Bacteroidota</taxon>
        <taxon>Cytophagia</taxon>
        <taxon>Cytophagales</taxon>
        <taxon>Hymenobacteraceae</taxon>
        <taxon>Pontibacter</taxon>
    </lineage>
</organism>
<dbReference type="EMBL" id="JBHULU010000022">
    <property type="protein sequence ID" value="MFD2515852.1"/>
    <property type="molecule type" value="Genomic_DNA"/>
</dbReference>
<dbReference type="Proteomes" id="UP001597544">
    <property type="component" value="Unassembled WGS sequence"/>
</dbReference>
<dbReference type="SUPFAM" id="SSF51197">
    <property type="entry name" value="Clavaminate synthase-like"/>
    <property type="match status" value="1"/>
</dbReference>
<reference evidence="2" key="1">
    <citation type="journal article" date="2019" name="Int. J. Syst. Evol. Microbiol.">
        <title>The Global Catalogue of Microorganisms (GCM) 10K type strain sequencing project: providing services to taxonomists for standard genome sequencing and annotation.</title>
        <authorList>
            <consortium name="The Broad Institute Genomics Platform"/>
            <consortium name="The Broad Institute Genome Sequencing Center for Infectious Disease"/>
            <person name="Wu L."/>
            <person name="Ma J."/>
        </authorList>
    </citation>
    <scope>NUCLEOTIDE SEQUENCE [LARGE SCALE GENOMIC DNA]</scope>
    <source>
        <strain evidence="2">KCTC 42498</strain>
    </source>
</reference>
<dbReference type="Pfam" id="PF04074">
    <property type="entry name" value="DUF386"/>
    <property type="match status" value="1"/>
</dbReference>
<dbReference type="RefSeq" id="WP_377511480.1">
    <property type="nucleotide sequence ID" value="NZ_JBHULU010000022.1"/>
</dbReference>
<accession>A0ABW5IS38</accession>
<dbReference type="InterPro" id="IPR004375">
    <property type="entry name" value="NanQ/TabA/YiaL"/>
</dbReference>
<gene>
    <name evidence="1" type="ORF">ACFSRY_18415</name>
</gene>
<dbReference type="PANTHER" id="PTHR34986:SF1">
    <property type="entry name" value="PROTEIN YIAL"/>
    <property type="match status" value="1"/>
</dbReference>
<dbReference type="Gene3D" id="2.60.120.370">
    <property type="entry name" value="YhcH/YjgK/YiaL"/>
    <property type="match status" value="1"/>
</dbReference>
<comment type="caution">
    <text evidence="1">The sequence shown here is derived from an EMBL/GenBank/DDBJ whole genome shotgun (WGS) entry which is preliminary data.</text>
</comment>
<proteinExistence type="predicted"/>